<dbReference type="EMBL" id="CP014750">
    <property type="protein sequence ID" value="AMQ19072.1"/>
    <property type="molecule type" value="Genomic_DNA"/>
</dbReference>
<dbReference type="AlphaFoldDB" id="A0A142CWC0"/>
<dbReference type="GeneID" id="27140437"/>
<dbReference type="RefSeq" id="WP_062390057.1">
    <property type="nucleotide sequence ID" value="NZ_CP014750.1"/>
</dbReference>
<evidence type="ECO:0000313" key="2">
    <source>
        <dbReference type="Proteomes" id="UP000073604"/>
    </source>
</evidence>
<reference evidence="2" key="1">
    <citation type="submission" date="2016-03" db="EMBL/GenBank/DDBJ databases">
        <authorList>
            <person name="Oger P.M."/>
        </authorList>
    </citation>
    <scope>NUCLEOTIDE SEQUENCE [LARGE SCALE GENOMIC DNA]</scope>
    <source>
        <strain evidence="2">OG-1</strain>
    </source>
</reference>
<dbReference type="STRING" id="53952.A0127_07775"/>
<organism evidence="1 2">
    <name type="scientific">Thermococcus peptonophilus</name>
    <dbReference type="NCBI Taxonomy" id="53952"/>
    <lineage>
        <taxon>Archaea</taxon>
        <taxon>Methanobacteriati</taxon>
        <taxon>Methanobacteriota</taxon>
        <taxon>Thermococci</taxon>
        <taxon>Thermococcales</taxon>
        <taxon>Thermococcaceae</taxon>
        <taxon>Thermococcus</taxon>
    </lineage>
</organism>
<dbReference type="KEGG" id="tpep:A0127_07775"/>
<sequence length="69" mass="7859">MPTVIKRDPKKFLKELRIHYGDVWKMPSSQYLTSPDFVVVDPRTGKKTKVSFVSLDDGEVVGVVYDDIS</sequence>
<protein>
    <submittedName>
        <fullName evidence="1">Uncharacterized protein</fullName>
    </submittedName>
</protein>
<proteinExistence type="predicted"/>
<gene>
    <name evidence="1" type="ORF">A0127_07775</name>
</gene>
<name>A0A142CWC0_9EURY</name>
<keyword evidence="2" id="KW-1185">Reference proteome</keyword>
<evidence type="ECO:0000313" key="1">
    <source>
        <dbReference type="EMBL" id="AMQ19072.1"/>
    </source>
</evidence>
<accession>A0A142CWC0</accession>
<dbReference type="OrthoDB" id="84757at2157"/>
<dbReference type="Proteomes" id="UP000073604">
    <property type="component" value="Chromosome"/>
</dbReference>